<proteinExistence type="predicted"/>
<dbReference type="RefSeq" id="WP_190127905.1">
    <property type="nucleotide sequence ID" value="NZ_BNBD01000001.1"/>
</dbReference>
<evidence type="ECO:0000256" key="1">
    <source>
        <dbReference type="SAM" id="MobiDB-lite"/>
    </source>
</evidence>
<comment type="caution">
    <text evidence="2">The sequence shown here is derived from an EMBL/GenBank/DDBJ whole genome shotgun (WGS) entry which is preliminary data.</text>
</comment>
<organism evidence="2 3">
    <name type="scientific">Streptomyces mashuensis</name>
    <dbReference type="NCBI Taxonomy" id="33904"/>
    <lineage>
        <taxon>Bacteria</taxon>
        <taxon>Bacillati</taxon>
        <taxon>Actinomycetota</taxon>
        <taxon>Actinomycetes</taxon>
        <taxon>Kitasatosporales</taxon>
        <taxon>Streptomycetaceae</taxon>
        <taxon>Streptomyces</taxon>
    </lineage>
</organism>
<reference evidence="2" key="1">
    <citation type="journal article" date="2014" name="Int. J. Syst. Evol. Microbiol.">
        <title>Complete genome sequence of Corynebacterium casei LMG S-19264T (=DSM 44701T), isolated from a smear-ripened cheese.</title>
        <authorList>
            <consortium name="US DOE Joint Genome Institute (JGI-PGF)"/>
            <person name="Walter F."/>
            <person name="Albersmeier A."/>
            <person name="Kalinowski J."/>
            <person name="Ruckert C."/>
        </authorList>
    </citation>
    <scope>NUCLEOTIDE SEQUENCE</scope>
    <source>
        <strain evidence="2">JCM 4059</strain>
    </source>
</reference>
<reference evidence="2" key="2">
    <citation type="submission" date="2020-09" db="EMBL/GenBank/DDBJ databases">
        <authorList>
            <person name="Sun Q."/>
            <person name="Ohkuma M."/>
        </authorList>
    </citation>
    <scope>NUCLEOTIDE SEQUENCE</scope>
    <source>
        <strain evidence="2">JCM 4059</strain>
    </source>
</reference>
<feature type="region of interest" description="Disordered" evidence="1">
    <location>
        <begin position="39"/>
        <end position="60"/>
    </location>
</feature>
<accession>A0A919AY46</accession>
<sequence>MVDPVSLDAVTTAVSAAAGAAGTEAGRQVWGGLVRLARRAAGRGGPEEEPADLAPLPSDPADATQVQALAALVFGRAFQDPDFAAEFRSWAEQARTVVSVGEGAVTNIVSGRARTVLQGRDFKDVHLGP</sequence>
<dbReference type="AlphaFoldDB" id="A0A919AY46"/>
<keyword evidence="3" id="KW-1185">Reference proteome</keyword>
<dbReference type="Proteomes" id="UP000638313">
    <property type="component" value="Unassembled WGS sequence"/>
</dbReference>
<dbReference type="EMBL" id="BNBD01000001">
    <property type="protein sequence ID" value="GHF29108.1"/>
    <property type="molecule type" value="Genomic_DNA"/>
</dbReference>
<name>A0A919AY46_9ACTN</name>
<evidence type="ECO:0000313" key="2">
    <source>
        <dbReference type="EMBL" id="GHF29108.1"/>
    </source>
</evidence>
<gene>
    <name evidence="2" type="ORF">GCM10010218_07830</name>
</gene>
<protein>
    <submittedName>
        <fullName evidence="2">Uncharacterized protein</fullName>
    </submittedName>
</protein>
<evidence type="ECO:0000313" key="3">
    <source>
        <dbReference type="Proteomes" id="UP000638313"/>
    </source>
</evidence>